<dbReference type="InterPro" id="IPR001763">
    <property type="entry name" value="Rhodanese-like_dom"/>
</dbReference>
<dbReference type="PROSITE" id="PS50206">
    <property type="entry name" value="RHODANESE_3"/>
    <property type="match status" value="2"/>
</dbReference>
<evidence type="ECO:0000313" key="3">
    <source>
        <dbReference type="EMBL" id="PJZ24507.1"/>
    </source>
</evidence>
<dbReference type="AlphaFoldDB" id="A0A2M9X9X4"/>
<organism evidence="3 4">
    <name type="scientific">Leptospira hartskeerlii</name>
    <dbReference type="NCBI Taxonomy" id="2023177"/>
    <lineage>
        <taxon>Bacteria</taxon>
        <taxon>Pseudomonadati</taxon>
        <taxon>Spirochaetota</taxon>
        <taxon>Spirochaetia</taxon>
        <taxon>Leptospirales</taxon>
        <taxon>Leptospiraceae</taxon>
        <taxon>Leptospira</taxon>
    </lineage>
</organism>
<dbReference type="Proteomes" id="UP000232196">
    <property type="component" value="Unassembled WGS sequence"/>
</dbReference>
<keyword evidence="3" id="KW-0808">Transferase</keyword>
<evidence type="ECO:0000313" key="4">
    <source>
        <dbReference type="Proteomes" id="UP000232196"/>
    </source>
</evidence>
<dbReference type="SMART" id="SM00450">
    <property type="entry name" value="RHOD"/>
    <property type="match status" value="2"/>
</dbReference>
<sequence length="283" mass="32003">MSHWSFLKTDLNEKQDLFIDCRSQAQYQESTLKGAYYFPFVKKAFASDPDSSKKLLGPIEEILALAKKEEKSRILVFDEGMGMFASRLVFLLRAAGFQNAFLIGQRWPVDGTKEKGSKELDCGPASKIRKLEGVIDKAFLEKNLTRLQIFDTRTPEEYDGKLPRLTAPEPGSLCGRLPGAFLWDWRMLYDANGELVDKTFFNKKLRGFPFMPERTTVIYDYNGARSSLLAMMLKEVGYNDVNVYVGSWFEWRKSNLPKQAANIYGQTGAGASAPRVGGVDRKS</sequence>
<evidence type="ECO:0000259" key="2">
    <source>
        <dbReference type="PROSITE" id="PS50206"/>
    </source>
</evidence>
<feature type="domain" description="Rhodanese" evidence="2">
    <location>
        <begin position="12"/>
        <end position="110"/>
    </location>
</feature>
<feature type="domain" description="Rhodanese" evidence="2">
    <location>
        <begin position="143"/>
        <end position="260"/>
    </location>
</feature>
<protein>
    <submittedName>
        <fullName evidence="3">Thiosulfate sulfurtransferase</fullName>
    </submittedName>
</protein>
<reference evidence="3 4" key="1">
    <citation type="submission" date="2017-07" db="EMBL/GenBank/DDBJ databases">
        <title>Leptospira spp. isolated from tropical soils.</title>
        <authorList>
            <person name="Thibeaux R."/>
            <person name="Iraola G."/>
            <person name="Ferres I."/>
            <person name="Bierque E."/>
            <person name="Girault D."/>
            <person name="Soupe-Gilbert M.-E."/>
            <person name="Picardeau M."/>
            <person name="Goarant C."/>
        </authorList>
    </citation>
    <scope>NUCLEOTIDE SEQUENCE [LARGE SCALE GENOMIC DNA]</scope>
    <source>
        <strain evidence="3 4">MCA1-C-A1</strain>
    </source>
</reference>
<keyword evidence="4" id="KW-1185">Reference proteome</keyword>
<gene>
    <name evidence="3" type="ORF">CH357_15680</name>
</gene>
<dbReference type="SUPFAM" id="SSF52821">
    <property type="entry name" value="Rhodanese/Cell cycle control phosphatase"/>
    <property type="match status" value="2"/>
</dbReference>
<dbReference type="Gene3D" id="3.40.250.10">
    <property type="entry name" value="Rhodanese-like domain"/>
    <property type="match status" value="2"/>
</dbReference>
<comment type="caution">
    <text evidence="3">The sequence shown here is derived from an EMBL/GenBank/DDBJ whole genome shotgun (WGS) entry which is preliminary data.</text>
</comment>
<evidence type="ECO:0000256" key="1">
    <source>
        <dbReference type="ARBA" id="ARBA00022737"/>
    </source>
</evidence>
<dbReference type="OrthoDB" id="9770030at2"/>
<dbReference type="CDD" id="cd01449">
    <property type="entry name" value="TST_Repeat_2"/>
    <property type="match status" value="1"/>
</dbReference>
<accession>A0A2M9X9X4</accession>
<dbReference type="EMBL" id="NPDN01000008">
    <property type="protein sequence ID" value="PJZ24507.1"/>
    <property type="molecule type" value="Genomic_DNA"/>
</dbReference>
<dbReference type="GO" id="GO:0016740">
    <property type="term" value="F:transferase activity"/>
    <property type="evidence" value="ECO:0007669"/>
    <property type="project" value="UniProtKB-KW"/>
</dbReference>
<dbReference type="Pfam" id="PF00581">
    <property type="entry name" value="Rhodanese"/>
    <property type="match status" value="2"/>
</dbReference>
<dbReference type="RefSeq" id="WP_100707708.1">
    <property type="nucleotide sequence ID" value="NZ_NPDL01000007.1"/>
</dbReference>
<dbReference type="InterPro" id="IPR051126">
    <property type="entry name" value="Thiosulfate_sulfurtransferase"/>
</dbReference>
<dbReference type="CDD" id="cd00158">
    <property type="entry name" value="RHOD"/>
    <property type="match status" value="1"/>
</dbReference>
<dbReference type="PANTHER" id="PTHR43855:SF1">
    <property type="entry name" value="THIOSULFATE SULFURTRANSFERASE"/>
    <property type="match status" value="1"/>
</dbReference>
<keyword evidence="1" id="KW-0677">Repeat</keyword>
<proteinExistence type="predicted"/>
<name>A0A2M9X9X4_9LEPT</name>
<dbReference type="PANTHER" id="PTHR43855">
    <property type="entry name" value="THIOSULFATE SULFURTRANSFERASE"/>
    <property type="match status" value="1"/>
</dbReference>
<dbReference type="InterPro" id="IPR036873">
    <property type="entry name" value="Rhodanese-like_dom_sf"/>
</dbReference>